<feature type="signal peptide" evidence="2">
    <location>
        <begin position="1"/>
        <end position="20"/>
    </location>
</feature>
<name>A0A8D7AVD3_MUSAM</name>
<keyword evidence="2" id="KW-0732">Signal</keyword>
<dbReference type="Pfam" id="PF12070">
    <property type="entry name" value="SCAI"/>
    <property type="match status" value="1"/>
</dbReference>
<reference evidence="3" key="1">
    <citation type="submission" date="2021-03" db="EMBL/GenBank/DDBJ databases">
        <authorList>
            <consortium name="Genoscope - CEA"/>
            <person name="William W."/>
        </authorList>
    </citation>
    <scope>NUCLEOTIDE SEQUENCE</scope>
    <source>
        <strain evidence="3">Doubled-haploid Pahang</strain>
    </source>
</reference>
<evidence type="ECO:0000256" key="2">
    <source>
        <dbReference type="SAM" id="SignalP"/>
    </source>
</evidence>
<dbReference type="InterPro" id="IPR022709">
    <property type="entry name" value="SCAI"/>
</dbReference>
<sequence>KTARERLLLLLLLLLRRARATAMAEEDDRGAVASDDLAQFRSLVHAADRKFARVRDLPPWARGPLHVLHCRKAFKAYTRLWQFQQQRRRELLAGGLRRWEIGDIASRIGQLYYGQYQRTSEVRFLLEAYVFYEAIVSRGYFEAARAASAPDLNLRYKELRFYVRFLIVALLLNRTDEVRQLADRFRALVEESKAAFPATNFKEWKQVAQEISRFLKADASSKISRPLRYNVMFDAHPSSVPHIARFHANRVLRLQDALLTSYCRNEIKLAELTLDTFRMLQCLEWEPSGSSYQLPKKESCENGAFSDQSGTSGLIDINLAADLMDPDLPPNPRKAVIYHPSVSHLLAVTATICEELSSDSILLVYISASGKTDCSVASQKDFHGKSSNSSKANHASRKKDSSLSQPAADDTLNSNTNLRSYVCLGSQGTGGSNLYPEDLIPFTRKPLFLIIDGENSQSFKTIHGAERGETSALLLSHEKLLSVSDTGLTSSGSQFTYFLTAPLQAFYQLVGLSSDVEDDAYSNAESLLSSALAEWEVALCTSYSLDQVWAQVLSDPFLRRLILSGDFILVSFHFLIRFIFCRAVISLFCSSGDSAGHLPECLPNLPESLSPESAVTQIYIHHLAERLGVSNLFQFRDSIRDSLLSR</sequence>
<accession>A0A8D7AVD3</accession>
<feature type="non-terminal residue" evidence="3">
    <location>
        <position position="646"/>
    </location>
</feature>
<feature type="region of interest" description="Disordered" evidence="1">
    <location>
        <begin position="379"/>
        <end position="412"/>
    </location>
</feature>
<dbReference type="EMBL" id="HG996473">
    <property type="protein sequence ID" value="CAG1856404.1"/>
    <property type="molecule type" value="Genomic_DNA"/>
</dbReference>
<evidence type="ECO:0000256" key="1">
    <source>
        <dbReference type="SAM" id="MobiDB-lite"/>
    </source>
</evidence>
<feature type="chain" id="PRO_5034684557" evidence="2">
    <location>
        <begin position="21"/>
        <end position="646"/>
    </location>
</feature>
<protein>
    <submittedName>
        <fullName evidence="3">(wild Malaysian banana) hypothetical protein</fullName>
    </submittedName>
</protein>
<dbReference type="PANTHER" id="PTHR21243">
    <property type="entry name" value="PROTEIN SCAI"/>
    <property type="match status" value="1"/>
</dbReference>
<gene>
    <name evidence="3" type="ORF">GSMUA_42340.1</name>
</gene>
<proteinExistence type="predicted"/>
<organism evidence="3">
    <name type="scientific">Musa acuminata subsp. malaccensis</name>
    <name type="common">Wild banana</name>
    <name type="synonym">Musa malaccensis</name>
    <dbReference type="NCBI Taxonomy" id="214687"/>
    <lineage>
        <taxon>Eukaryota</taxon>
        <taxon>Viridiplantae</taxon>
        <taxon>Streptophyta</taxon>
        <taxon>Embryophyta</taxon>
        <taxon>Tracheophyta</taxon>
        <taxon>Spermatophyta</taxon>
        <taxon>Magnoliopsida</taxon>
        <taxon>Liliopsida</taxon>
        <taxon>Zingiberales</taxon>
        <taxon>Musaceae</taxon>
        <taxon>Musa</taxon>
    </lineage>
</organism>
<dbReference type="GO" id="GO:0006351">
    <property type="term" value="P:DNA-templated transcription"/>
    <property type="evidence" value="ECO:0007669"/>
    <property type="project" value="InterPro"/>
</dbReference>
<dbReference type="GO" id="GO:0003714">
    <property type="term" value="F:transcription corepressor activity"/>
    <property type="evidence" value="ECO:0007669"/>
    <property type="project" value="InterPro"/>
</dbReference>
<evidence type="ECO:0000313" key="3">
    <source>
        <dbReference type="EMBL" id="CAG1856404.1"/>
    </source>
</evidence>
<dbReference type="AlphaFoldDB" id="A0A8D7AVD3"/>